<comment type="similarity">
    <text evidence="2">Belongs to the COQ10 family.</text>
</comment>
<dbReference type="Pfam" id="PF03364">
    <property type="entry name" value="Polyketide_cyc"/>
    <property type="match status" value="1"/>
</dbReference>
<dbReference type="OMA" id="ELITTWH"/>
<reference evidence="11 12" key="1">
    <citation type="journal article" date="2015" name="Annu Rev Anim Biosci">
        <title>The Genome 10K Project: a way forward.</title>
        <authorList>
            <person name="Koepfli K.P."/>
            <person name="Paten B."/>
            <person name="O'Brien S.J."/>
            <person name="Koepfli K.P."/>
            <person name="Paten B."/>
            <person name="Antunes A."/>
            <person name="Belov K."/>
            <person name="Bustamante C."/>
            <person name="Castoe T.A."/>
            <person name="Clawson H."/>
            <person name="Crawford A.J."/>
            <person name="Diekhans M."/>
            <person name="Distel D."/>
            <person name="Durbin R."/>
            <person name="Earl D."/>
            <person name="Fujita M.K."/>
            <person name="Gamble T."/>
            <person name="Georges A."/>
            <person name="Gemmell N."/>
            <person name="Gilbert M.T."/>
            <person name="Graves J.M."/>
            <person name="Green R.E."/>
            <person name="Hickey G."/>
            <person name="Jarvis E.D."/>
            <person name="Johnson W."/>
            <person name="Komissarov A."/>
            <person name="Korf I."/>
            <person name="Kuhn R."/>
            <person name="Larkin D.M."/>
            <person name="Lewin H."/>
            <person name="Lopez J.V."/>
            <person name="Ma J."/>
            <person name="Marques-Bonet T."/>
            <person name="Miller W."/>
            <person name="Murphy R."/>
            <person name="Pevzner P."/>
            <person name="Shapiro B."/>
            <person name="Steiner C."/>
            <person name="Tamazian G."/>
            <person name="Venkatesh B."/>
            <person name="Wang J."/>
            <person name="Wayne R."/>
            <person name="Wiley E."/>
            <person name="Yang H."/>
            <person name="Zhang G."/>
            <person name="Haussler D."/>
            <person name="Ryder O."/>
            <person name="O'Brien S.J."/>
        </authorList>
    </citation>
    <scope>NUCLEOTIDE SEQUENCE</scope>
</reference>
<dbReference type="Ensembl" id="ENSRFET00010013742.1">
    <property type="protein sequence ID" value="ENSRFEP00010012563.1"/>
    <property type="gene ID" value="ENSRFEG00010008531.1"/>
</dbReference>
<keyword evidence="4" id="KW-0999">Mitochondrion inner membrane</keyword>
<evidence type="ECO:0000256" key="9">
    <source>
        <dbReference type="ARBA" id="ARBA00039620"/>
    </source>
</evidence>
<evidence type="ECO:0000313" key="12">
    <source>
        <dbReference type="Proteomes" id="UP000472240"/>
    </source>
</evidence>
<feature type="domain" description="Coenzyme Q-binding protein COQ10 START" evidence="10">
    <location>
        <begin position="38"/>
        <end position="167"/>
    </location>
</feature>
<evidence type="ECO:0000256" key="6">
    <source>
        <dbReference type="ARBA" id="ARBA00023128"/>
    </source>
</evidence>
<dbReference type="InParanoid" id="A0A671ELJ6"/>
<evidence type="ECO:0000256" key="1">
    <source>
        <dbReference type="ARBA" id="ARBA00004443"/>
    </source>
</evidence>
<dbReference type="PANTHER" id="PTHR12901">
    <property type="entry name" value="SPERM PROTEIN HOMOLOG"/>
    <property type="match status" value="1"/>
</dbReference>
<reference evidence="11" key="5">
    <citation type="submission" date="2025-09" db="UniProtKB">
        <authorList>
            <consortium name="Ensembl"/>
        </authorList>
    </citation>
    <scope>IDENTIFICATION</scope>
</reference>
<name>A0A671ELJ6_RHIFE</name>
<reference evidence="11 12" key="2">
    <citation type="journal article" date="2018" name="Annu Rev Anim Biosci">
        <title>Bat Biology, Genomes, and the Bat1K Project: To Generate Chromosome-Level Genomes for All Living Bat Species.</title>
        <authorList>
            <person name="Teeling E.C."/>
            <person name="Vernes S.C."/>
            <person name="Davalos L.M."/>
            <person name="Ray D.A."/>
            <person name="Gilbert M.T.P."/>
            <person name="Myers E."/>
        </authorList>
    </citation>
    <scope>NUCLEOTIDE SEQUENCE</scope>
</reference>
<keyword evidence="12" id="KW-1185">Reference proteome</keyword>
<evidence type="ECO:0000256" key="7">
    <source>
        <dbReference type="ARBA" id="ARBA00023136"/>
    </source>
</evidence>
<comment type="subcellular location">
    <subcellularLocation>
        <location evidence="1">Mitochondrion inner membrane</location>
        <topology evidence="1">Peripheral membrane protein</topology>
        <orientation evidence="1">Matrix side</orientation>
    </subcellularLocation>
</comment>
<dbReference type="InterPro" id="IPR005031">
    <property type="entry name" value="COQ10_START"/>
</dbReference>
<dbReference type="AlphaFoldDB" id="A0A671ELJ6"/>
<reference evidence="11" key="4">
    <citation type="submission" date="2025-08" db="UniProtKB">
        <authorList>
            <consortium name="Ensembl"/>
        </authorList>
    </citation>
    <scope>IDENTIFICATION</scope>
</reference>
<keyword evidence="6" id="KW-0496">Mitochondrion</keyword>
<proteinExistence type="inferred from homology"/>
<evidence type="ECO:0000256" key="2">
    <source>
        <dbReference type="ARBA" id="ARBA00006885"/>
    </source>
</evidence>
<dbReference type="GO" id="GO:0048039">
    <property type="term" value="F:ubiquinone binding"/>
    <property type="evidence" value="ECO:0007669"/>
    <property type="project" value="InterPro"/>
</dbReference>
<evidence type="ECO:0000256" key="4">
    <source>
        <dbReference type="ARBA" id="ARBA00022792"/>
    </source>
</evidence>
<evidence type="ECO:0000256" key="5">
    <source>
        <dbReference type="ARBA" id="ARBA00022946"/>
    </source>
</evidence>
<dbReference type="Proteomes" id="UP000472240">
    <property type="component" value="Chromosome 20"/>
</dbReference>
<dbReference type="Gene3D" id="3.30.530.20">
    <property type="match status" value="1"/>
</dbReference>
<evidence type="ECO:0000313" key="11">
    <source>
        <dbReference type="Ensembl" id="ENSRFEP00010012563.1"/>
    </source>
</evidence>
<dbReference type="GeneTree" id="ENSGT00940000155367"/>
<comment type="subunit">
    <text evidence="3">Interacts with coenzyme Q.</text>
</comment>
<keyword evidence="7" id="KW-0472">Membrane</keyword>
<organism evidence="11 12">
    <name type="scientific">Rhinolophus ferrumequinum</name>
    <name type="common">Greater horseshoe bat</name>
    <dbReference type="NCBI Taxonomy" id="59479"/>
    <lineage>
        <taxon>Eukaryota</taxon>
        <taxon>Metazoa</taxon>
        <taxon>Chordata</taxon>
        <taxon>Craniata</taxon>
        <taxon>Vertebrata</taxon>
        <taxon>Euteleostomi</taxon>
        <taxon>Mammalia</taxon>
        <taxon>Eutheria</taxon>
        <taxon>Laurasiatheria</taxon>
        <taxon>Chiroptera</taxon>
        <taxon>Yinpterochiroptera</taxon>
        <taxon>Rhinolophoidea</taxon>
        <taxon>Rhinolophidae</taxon>
        <taxon>Rhinolophinae</taxon>
        <taxon>Rhinolophus</taxon>
    </lineage>
</organism>
<comment type="function">
    <text evidence="8">Required for the function of coenzyme Q in the respiratory chain. May serve as a chaperone or may be involved in the transport of Q6 from its site of synthesis to the catalytic sites of the respiratory complexes.</text>
</comment>
<dbReference type="SUPFAM" id="SSF55961">
    <property type="entry name" value="Bet v1-like"/>
    <property type="match status" value="1"/>
</dbReference>
<reference evidence="12" key="3">
    <citation type="submission" date="2018-12" db="EMBL/GenBank/DDBJ databases">
        <title>G10K-VGP greater horseshoe bat female genome, primary haplotype.</title>
        <authorList>
            <person name="Teeling E."/>
            <person name="Myers G."/>
            <person name="Vernes S."/>
            <person name="Pippel M."/>
            <person name="Winkler S."/>
            <person name="Fedrigo O."/>
            <person name="Rhie A."/>
            <person name="Koren S."/>
            <person name="Phillippy A."/>
            <person name="Lewin H."/>
            <person name="Damas J."/>
            <person name="Howe K."/>
            <person name="Mountcastle J."/>
            <person name="Jarvis E.D."/>
        </authorList>
    </citation>
    <scope>NUCLEOTIDE SEQUENCE [LARGE SCALE GENOMIC DNA]</scope>
</reference>
<sequence>MFMAAWIGQRALRNVVSDSGCCPKLAAAAGAPISRRIIGYSRQEMSDVLSGVEEYKHFVPWCKQSDIVSERSGYCKIRLEVGFPLYIVALFMSSNRGKTTIGKALCTHGKLFNHLETVWHFSPSLPGYPRTRTLCFSISFEFRSLLHPQLATLFFDEIIKQMVAAFERRVCKLYVWSRNIYLGN</sequence>
<dbReference type="GO" id="GO:0045333">
    <property type="term" value="P:cellular respiration"/>
    <property type="evidence" value="ECO:0007669"/>
    <property type="project" value="InterPro"/>
</dbReference>
<dbReference type="InterPro" id="IPR044996">
    <property type="entry name" value="COQ10-like"/>
</dbReference>
<dbReference type="CDD" id="cd07813">
    <property type="entry name" value="COQ10p_like"/>
    <property type="match status" value="1"/>
</dbReference>
<dbReference type="PANTHER" id="PTHR12901:SF9">
    <property type="entry name" value="COENZYME Q-BINDING PROTEIN COQ10 HOMOLOG B, MITOCHONDRIAL"/>
    <property type="match status" value="1"/>
</dbReference>
<evidence type="ECO:0000256" key="3">
    <source>
        <dbReference type="ARBA" id="ARBA00011814"/>
    </source>
</evidence>
<evidence type="ECO:0000256" key="8">
    <source>
        <dbReference type="ARBA" id="ARBA00024947"/>
    </source>
</evidence>
<accession>A0A671ELJ6</accession>
<protein>
    <recommendedName>
        <fullName evidence="9">Coenzyme Q-binding protein COQ10 homolog B, mitochondrial</fullName>
    </recommendedName>
</protein>
<evidence type="ECO:0000259" key="10">
    <source>
        <dbReference type="Pfam" id="PF03364"/>
    </source>
</evidence>
<dbReference type="GO" id="GO:0005743">
    <property type="term" value="C:mitochondrial inner membrane"/>
    <property type="evidence" value="ECO:0007669"/>
    <property type="project" value="UniProtKB-SubCell"/>
</dbReference>
<dbReference type="InterPro" id="IPR023393">
    <property type="entry name" value="START-like_dom_sf"/>
</dbReference>
<keyword evidence="5" id="KW-0809">Transit peptide</keyword>